<dbReference type="GO" id="GO:0016020">
    <property type="term" value="C:membrane"/>
    <property type="evidence" value="ECO:0007669"/>
    <property type="project" value="UniProtKB-SubCell"/>
</dbReference>
<feature type="domain" description="VASt" evidence="3">
    <location>
        <begin position="17"/>
        <end position="217"/>
    </location>
</feature>
<evidence type="ECO:0000256" key="2">
    <source>
        <dbReference type="ARBA" id="ARBA00023136"/>
    </source>
</evidence>
<organism evidence="4">
    <name type="scientific">Tetraselmis sp. GSL018</name>
    <dbReference type="NCBI Taxonomy" id="582737"/>
    <lineage>
        <taxon>Eukaryota</taxon>
        <taxon>Viridiplantae</taxon>
        <taxon>Chlorophyta</taxon>
        <taxon>core chlorophytes</taxon>
        <taxon>Chlorodendrophyceae</taxon>
        <taxon>Chlorodendrales</taxon>
        <taxon>Chlorodendraceae</taxon>
        <taxon>Tetraselmis</taxon>
    </lineage>
</organism>
<gene>
    <name evidence="4" type="ORF">TSPGSL018_3724</name>
</gene>
<dbReference type="InterPro" id="IPR031968">
    <property type="entry name" value="VASt"/>
</dbReference>
<dbReference type="PROSITE" id="PS51778">
    <property type="entry name" value="VAST"/>
    <property type="match status" value="1"/>
</dbReference>
<accession>A0A061RJ37</accession>
<keyword evidence="2" id="KW-0472">Membrane</keyword>
<evidence type="ECO:0000259" key="3">
    <source>
        <dbReference type="PROSITE" id="PS51778"/>
    </source>
</evidence>
<comment type="subcellular location">
    <subcellularLocation>
        <location evidence="1">Membrane</location>
    </subcellularLocation>
</comment>
<name>A0A061RJ37_9CHLO</name>
<reference evidence="4" key="1">
    <citation type="submission" date="2014-05" db="EMBL/GenBank/DDBJ databases">
        <title>The transcriptome of the halophilic microalga Tetraselmis sp. GSL018 isolated from the Great Salt Lake, Utah.</title>
        <authorList>
            <person name="Jinkerson R.E."/>
            <person name="D'Adamo S."/>
            <person name="Posewitz M.C."/>
        </authorList>
    </citation>
    <scope>NUCLEOTIDE SEQUENCE</scope>
    <source>
        <strain evidence="4">GSL018</strain>
    </source>
</reference>
<sequence length="236" mass="26233">MGDTLASEWPMWRPDLKGTTAVDVQIGWSVDTTFDKLWGPGSEFSAHVREARNIGEYQEGPWVRDDKLFQSLLDGDQDRTPTTPRKFERAADYEGYGRKVSFSQPGTGGVLRSTFHNEELQRCVEAVEGDHYLMHCCVATNAPYGDRVRIVLEYSLSAAESPDGSPACNLRVSYVPVYIRPTNGVLRNMIKAGIDSGVRKNFSTLRDLLAELVDVRDNEPEGRAAEPTAHEAAARP</sequence>
<feature type="non-terminal residue" evidence="4">
    <location>
        <position position="236"/>
    </location>
</feature>
<protein>
    <recommendedName>
        <fullName evidence="3">VASt domain-containing protein</fullName>
    </recommendedName>
</protein>
<dbReference type="EMBL" id="GBEZ01015542">
    <property type="protein sequence ID" value="JAC70630.1"/>
    <property type="molecule type" value="Transcribed_RNA"/>
</dbReference>
<dbReference type="Pfam" id="PF16016">
    <property type="entry name" value="VASt"/>
    <property type="match status" value="1"/>
</dbReference>
<proteinExistence type="predicted"/>
<evidence type="ECO:0000313" key="4">
    <source>
        <dbReference type="EMBL" id="JAC70630.1"/>
    </source>
</evidence>
<evidence type="ECO:0000256" key="1">
    <source>
        <dbReference type="ARBA" id="ARBA00004370"/>
    </source>
</evidence>
<dbReference type="AlphaFoldDB" id="A0A061RJ37"/>